<dbReference type="PANTHER" id="PTHR10605">
    <property type="entry name" value="HEPARAN SULFATE SULFOTRANSFERASE"/>
    <property type="match status" value="1"/>
</dbReference>
<keyword evidence="1" id="KW-0808">Transferase</keyword>
<reference evidence="4 5" key="1">
    <citation type="submission" date="2016-09" db="EMBL/GenBank/DDBJ databases">
        <title>Alteromonas lipolytica, a new species isolated from sea water.</title>
        <authorList>
            <person name="Wu Y.-H."/>
            <person name="Cheng H."/>
            <person name="Xu X.-W."/>
        </authorList>
    </citation>
    <scope>NUCLEOTIDE SEQUENCE [LARGE SCALE GENOMIC DNA]</scope>
    <source>
        <strain evidence="4 5">JW12</strain>
    </source>
</reference>
<name>A0A1E8FE40_9ALTE</name>
<evidence type="ECO:0000313" key="5">
    <source>
        <dbReference type="Proteomes" id="UP000176037"/>
    </source>
</evidence>
<gene>
    <name evidence="4" type="ORF">BFC17_20025</name>
</gene>
<dbReference type="RefSeq" id="WP_070176785.1">
    <property type="nucleotide sequence ID" value="NZ_BMJR01000003.1"/>
</dbReference>
<proteinExistence type="predicted"/>
<sequence length="298" mass="35267">MVNDIVLIPGFRKCGTTSLYDVLASTEKFRICDIKEPQLLIADKFREDINLYTDKFKGTEGPIMDGSTYYIWEEKALAYVKENFSQAKAIVMIRNPIDRFYSAYYHNKLKYSKSESRTISEVIKCYIAEKENEDYLRSILDLNDYDFFRRNGLANFDFKENGLLPNFLYINEGIYREKINNLKKIGIDCLVITFEEFVKEFDNTMETISNFINLKIDTNITPKKSNQATQKSKVLIFFKKYIPGIKKVIPRLLRDKLVKNFRKEIQTDKTIDRDLLEKIYSSEVEYWKKNLDGAKRYW</sequence>
<dbReference type="SUPFAM" id="SSF52540">
    <property type="entry name" value="P-loop containing nucleoside triphosphate hydrolases"/>
    <property type="match status" value="1"/>
</dbReference>
<evidence type="ECO:0000256" key="1">
    <source>
        <dbReference type="ARBA" id="ARBA00022679"/>
    </source>
</evidence>
<evidence type="ECO:0000313" key="4">
    <source>
        <dbReference type="EMBL" id="OFI33858.1"/>
    </source>
</evidence>
<keyword evidence="5" id="KW-1185">Reference proteome</keyword>
<dbReference type="InterPro" id="IPR037359">
    <property type="entry name" value="NST/OST"/>
</dbReference>
<comment type="caution">
    <text evidence="4">The sequence shown here is derived from an EMBL/GenBank/DDBJ whole genome shotgun (WGS) entry which is preliminary data.</text>
</comment>
<dbReference type="InterPro" id="IPR027417">
    <property type="entry name" value="P-loop_NTPase"/>
</dbReference>
<accession>A0A1E8FE40</accession>
<dbReference type="PANTHER" id="PTHR10605:SF56">
    <property type="entry name" value="BIFUNCTIONAL HEPARAN SULFATE N-DEACETYLASE_N-SULFOTRANSFERASE"/>
    <property type="match status" value="1"/>
</dbReference>
<dbReference type="EMBL" id="MJIC01000014">
    <property type="protein sequence ID" value="OFI33858.1"/>
    <property type="molecule type" value="Genomic_DNA"/>
</dbReference>
<dbReference type="InterPro" id="IPR000863">
    <property type="entry name" value="Sulfotransferase_dom"/>
</dbReference>
<evidence type="ECO:0000256" key="2">
    <source>
        <dbReference type="ARBA" id="ARBA00023180"/>
    </source>
</evidence>
<dbReference type="Pfam" id="PF00685">
    <property type="entry name" value="Sulfotransfer_1"/>
    <property type="match status" value="1"/>
</dbReference>
<dbReference type="GO" id="GO:0008146">
    <property type="term" value="F:sulfotransferase activity"/>
    <property type="evidence" value="ECO:0007669"/>
    <property type="project" value="InterPro"/>
</dbReference>
<protein>
    <recommendedName>
        <fullName evidence="3">Sulfotransferase domain-containing protein</fullName>
    </recommendedName>
</protein>
<organism evidence="4 5">
    <name type="scientific">Alteromonas lipolytica</name>
    <dbReference type="NCBI Taxonomy" id="1856405"/>
    <lineage>
        <taxon>Bacteria</taxon>
        <taxon>Pseudomonadati</taxon>
        <taxon>Pseudomonadota</taxon>
        <taxon>Gammaproteobacteria</taxon>
        <taxon>Alteromonadales</taxon>
        <taxon>Alteromonadaceae</taxon>
        <taxon>Alteromonas/Salinimonas group</taxon>
        <taxon>Alteromonas</taxon>
    </lineage>
</organism>
<dbReference type="STRING" id="1856405.BFC17_20025"/>
<evidence type="ECO:0000259" key="3">
    <source>
        <dbReference type="Pfam" id="PF00685"/>
    </source>
</evidence>
<dbReference type="Proteomes" id="UP000176037">
    <property type="component" value="Unassembled WGS sequence"/>
</dbReference>
<feature type="domain" description="Sulfotransferase" evidence="3">
    <location>
        <begin position="6"/>
        <end position="128"/>
    </location>
</feature>
<keyword evidence="2" id="KW-0325">Glycoprotein</keyword>
<dbReference type="AlphaFoldDB" id="A0A1E8FE40"/>
<dbReference type="OrthoDB" id="9075305at2"/>
<dbReference type="Gene3D" id="3.40.50.300">
    <property type="entry name" value="P-loop containing nucleotide triphosphate hydrolases"/>
    <property type="match status" value="1"/>
</dbReference>